<dbReference type="InterPro" id="IPR035969">
    <property type="entry name" value="Rab-GAP_TBC_sf"/>
</dbReference>
<keyword evidence="3" id="KW-1185">Reference proteome</keyword>
<dbReference type="Proteomes" id="UP000187209">
    <property type="component" value="Unassembled WGS sequence"/>
</dbReference>
<dbReference type="Gene3D" id="1.10.472.80">
    <property type="entry name" value="Ypt/Rab-GAP domain of gyp1p, domain 3"/>
    <property type="match status" value="1"/>
</dbReference>
<name>A0A1R2CJ98_9CILI</name>
<comment type="caution">
    <text evidence="2">The sequence shown here is derived from an EMBL/GenBank/DDBJ whole genome shotgun (WGS) entry which is preliminary data.</text>
</comment>
<evidence type="ECO:0000313" key="2">
    <source>
        <dbReference type="EMBL" id="OMJ89030.1"/>
    </source>
</evidence>
<dbReference type="PROSITE" id="PS50086">
    <property type="entry name" value="TBC_RABGAP"/>
    <property type="match status" value="1"/>
</dbReference>
<proteinExistence type="predicted"/>
<dbReference type="SUPFAM" id="SSF47923">
    <property type="entry name" value="Ypt/Rab-GAP domain of gyp1p"/>
    <property type="match status" value="2"/>
</dbReference>
<dbReference type="GO" id="GO:0005096">
    <property type="term" value="F:GTPase activator activity"/>
    <property type="evidence" value="ECO:0007669"/>
    <property type="project" value="TreeGrafter"/>
</dbReference>
<feature type="domain" description="Rab-GAP TBC" evidence="1">
    <location>
        <begin position="83"/>
        <end position="269"/>
    </location>
</feature>
<dbReference type="InterPro" id="IPR050302">
    <property type="entry name" value="Rab_GAP_TBC_domain"/>
</dbReference>
<sequence>MGCGCLTRKTFLIIPIKLRKSYDFSFPYEKSAGIGIYLLKDDPFHNLNWKKISSQLTPEIIPSEILSTDTKICSKARKLMICGPPNNQRWELWKTFFNIKSFTNYKNLPITYHSSLEIILKDISRTFPNTAYFDIQKFGYYGQNALYRVLSKFATQYPKVGYCQGMNYVIGFLLMVSGSKEEEVYLFFIRLCEEFNLFEAFGEDMKEIRKNMWVFDRIFEKYFPELYNHFCDEEMTNDMWILKWLLSFFTTSLPINVVVRVWDYIIIKGIKGCFQVSFGILSLLQAELLKSDLTNILMIFEKLGSTEIPAKYILKAAEKIKIKRPKIEKYRNEYDVSNRNSFYRTTSDILLSPVKYPVYEENIVVQEIIETLDELPPFQKCKSGFNTPFRKQIKQTVKPFDYIAMGRISFFDERPMAEDNKVNRKQFFDELTKEKTSRDKFII</sequence>
<dbReference type="Pfam" id="PF00566">
    <property type="entry name" value="RabGAP-TBC"/>
    <property type="match status" value="1"/>
</dbReference>
<dbReference type="Gene3D" id="1.10.8.270">
    <property type="entry name" value="putative rabgap domain of human tbc1 domain family member 14 like domains"/>
    <property type="match status" value="1"/>
</dbReference>
<dbReference type="InterPro" id="IPR000195">
    <property type="entry name" value="Rab-GAP-TBC_dom"/>
</dbReference>
<reference evidence="2 3" key="1">
    <citation type="submission" date="2016-11" db="EMBL/GenBank/DDBJ databases">
        <title>The macronuclear genome of Stentor coeruleus: a giant cell with tiny introns.</title>
        <authorList>
            <person name="Slabodnick M."/>
            <person name="Ruby J.G."/>
            <person name="Reiff S.B."/>
            <person name="Swart E.C."/>
            <person name="Gosai S."/>
            <person name="Prabakaran S."/>
            <person name="Witkowska E."/>
            <person name="Larue G.E."/>
            <person name="Fisher S."/>
            <person name="Freeman R.M."/>
            <person name="Gunawardena J."/>
            <person name="Chu W."/>
            <person name="Stover N.A."/>
            <person name="Gregory B.D."/>
            <person name="Nowacki M."/>
            <person name="Derisi J."/>
            <person name="Roy S.W."/>
            <person name="Marshall W.F."/>
            <person name="Sood P."/>
        </authorList>
    </citation>
    <scope>NUCLEOTIDE SEQUENCE [LARGE SCALE GENOMIC DNA]</scope>
    <source>
        <strain evidence="2">WM001</strain>
    </source>
</reference>
<accession>A0A1R2CJ98</accession>
<dbReference type="PANTHER" id="PTHR47219">
    <property type="entry name" value="RAB GTPASE-ACTIVATING PROTEIN 1-LIKE"/>
    <property type="match status" value="1"/>
</dbReference>
<dbReference type="SMART" id="SM00164">
    <property type="entry name" value="TBC"/>
    <property type="match status" value="1"/>
</dbReference>
<dbReference type="OrthoDB" id="295078at2759"/>
<organism evidence="2 3">
    <name type="scientific">Stentor coeruleus</name>
    <dbReference type="NCBI Taxonomy" id="5963"/>
    <lineage>
        <taxon>Eukaryota</taxon>
        <taxon>Sar</taxon>
        <taxon>Alveolata</taxon>
        <taxon>Ciliophora</taxon>
        <taxon>Postciliodesmatophora</taxon>
        <taxon>Heterotrichea</taxon>
        <taxon>Heterotrichida</taxon>
        <taxon>Stentoridae</taxon>
        <taxon>Stentor</taxon>
    </lineage>
</organism>
<dbReference type="AlphaFoldDB" id="A0A1R2CJ98"/>
<dbReference type="PANTHER" id="PTHR47219:SF15">
    <property type="entry name" value="TBC1 DOMAIN FAMILY MEMBER 12 ISOFORM X1"/>
    <property type="match status" value="1"/>
</dbReference>
<evidence type="ECO:0000313" key="3">
    <source>
        <dbReference type="Proteomes" id="UP000187209"/>
    </source>
</evidence>
<gene>
    <name evidence="2" type="ORF">SteCoe_8848</name>
</gene>
<evidence type="ECO:0000259" key="1">
    <source>
        <dbReference type="PROSITE" id="PS50086"/>
    </source>
</evidence>
<dbReference type="EMBL" id="MPUH01000135">
    <property type="protein sequence ID" value="OMJ89030.1"/>
    <property type="molecule type" value="Genomic_DNA"/>
</dbReference>
<protein>
    <recommendedName>
        <fullName evidence="1">Rab-GAP TBC domain-containing protein</fullName>
    </recommendedName>
</protein>
<dbReference type="GO" id="GO:0031267">
    <property type="term" value="F:small GTPase binding"/>
    <property type="evidence" value="ECO:0007669"/>
    <property type="project" value="TreeGrafter"/>
</dbReference>